<feature type="compositionally biased region" description="Polar residues" evidence="5">
    <location>
        <begin position="421"/>
        <end position="436"/>
    </location>
</feature>
<keyword evidence="10" id="KW-1185">Reference proteome</keyword>
<feature type="signal peptide" evidence="7">
    <location>
        <begin position="1"/>
        <end position="22"/>
    </location>
</feature>
<proteinExistence type="inferred from homology"/>
<feature type="transmembrane region" description="Helical" evidence="6">
    <location>
        <begin position="455"/>
        <end position="478"/>
    </location>
</feature>
<dbReference type="SUPFAM" id="SSF50630">
    <property type="entry name" value="Acid proteases"/>
    <property type="match status" value="1"/>
</dbReference>
<keyword evidence="6" id="KW-1133">Transmembrane helix</keyword>
<evidence type="ECO:0000256" key="7">
    <source>
        <dbReference type="SAM" id="SignalP"/>
    </source>
</evidence>
<organism evidence="9 10">
    <name type="scientific">Dentipellis fragilis</name>
    <dbReference type="NCBI Taxonomy" id="205917"/>
    <lineage>
        <taxon>Eukaryota</taxon>
        <taxon>Fungi</taxon>
        <taxon>Dikarya</taxon>
        <taxon>Basidiomycota</taxon>
        <taxon>Agaricomycotina</taxon>
        <taxon>Agaricomycetes</taxon>
        <taxon>Russulales</taxon>
        <taxon>Hericiaceae</taxon>
        <taxon>Dentipellis</taxon>
    </lineage>
</organism>
<dbReference type="InterPro" id="IPR001461">
    <property type="entry name" value="Aspartic_peptidase_A1"/>
</dbReference>
<evidence type="ECO:0000256" key="5">
    <source>
        <dbReference type="SAM" id="MobiDB-lite"/>
    </source>
</evidence>
<evidence type="ECO:0000313" key="10">
    <source>
        <dbReference type="Proteomes" id="UP000298327"/>
    </source>
</evidence>
<dbReference type="PANTHER" id="PTHR47966">
    <property type="entry name" value="BETA-SITE APP-CLEAVING ENZYME, ISOFORM A-RELATED"/>
    <property type="match status" value="1"/>
</dbReference>
<dbReference type="GO" id="GO:0004190">
    <property type="term" value="F:aspartic-type endopeptidase activity"/>
    <property type="evidence" value="ECO:0007669"/>
    <property type="project" value="UniProtKB-KW"/>
</dbReference>
<keyword evidence="2 4" id="KW-0064">Aspartyl protease</keyword>
<keyword evidence="7" id="KW-0732">Signal</keyword>
<dbReference type="OrthoDB" id="15189at2759"/>
<keyword evidence="4" id="KW-0645">Protease</keyword>
<accession>A0A4Y9YUF4</accession>
<feature type="chain" id="PRO_5021400672" description="Peptidase A1 domain-containing protein" evidence="7">
    <location>
        <begin position="23"/>
        <end position="534"/>
    </location>
</feature>
<evidence type="ECO:0000256" key="1">
    <source>
        <dbReference type="ARBA" id="ARBA00007447"/>
    </source>
</evidence>
<name>A0A4Y9YUF4_9AGAM</name>
<gene>
    <name evidence="9" type="ORF">EVG20_g5276</name>
</gene>
<dbReference type="GO" id="GO:0006508">
    <property type="term" value="P:proteolysis"/>
    <property type="evidence" value="ECO:0007669"/>
    <property type="project" value="UniProtKB-KW"/>
</dbReference>
<protein>
    <recommendedName>
        <fullName evidence="8">Peptidase A1 domain-containing protein</fullName>
    </recommendedName>
</protein>
<comment type="caution">
    <text evidence="9">The sequence shown here is derived from an EMBL/GenBank/DDBJ whole genome shotgun (WGS) entry which is preliminary data.</text>
</comment>
<keyword evidence="4" id="KW-0378">Hydrolase</keyword>
<dbReference type="CDD" id="cd05471">
    <property type="entry name" value="pepsin_like"/>
    <property type="match status" value="1"/>
</dbReference>
<dbReference type="Proteomes" id="UP000298327">
    <property type="component" value="Unassembled WGS sequence"/>
</dbReference>
<feature type="region of interest" description="Disordered" evidence="5">
    <location>
        <begin position="513"/>
        <end position="534"/>
    </location>
</feature>
<feature type="region of interest" description="Disordered" evidence="5">
    <location>
        <begin position="416"/>
        <end position="445"/>
    </location>
</feature>
<reference evidence="9 10" key="1">
    <citation type="submission" date="2019-02" db="EMBL/GenBank/DDBJ databases">
        <title>Genome sequencing of the rare red list fungi Dentipellis fragilis.</title>
        <authorList>
            <person name="Buettner E."/>
            <person name="Kellner H."/>
        </authorList>
    </citation>
    <scope>NUCLEOTIDE SEQUENCE [LARGE SCALE GENOMIC DNA]</scope>
    <source>
        <strain evidence="9 10">DSM 105465</strain>
    </source>
</reference>
<dbReference type="InterPro" id="IPR034164">
    <property type="entry name" value="Pepsin-like_dom"/>
</dbReference>
<dbReference type="PRINTS" id="PR00792">
    <property type="entry name" value="PEPSIN"/>
</dbReference>
<dbReference type="PROSITE" id="PS00141">
    <property type="entry name" value="ASP_PROTEASE"/>
    <property type="match status" value="1"/>
</dbReference>
<dbReference type="InterPro" id="IPR001969">
    <property type="entry name" value="Aspartic_peptidase_AS"/>
</dbReference>
<keyword evidence="6" id="KW-0472">Membrane</keyword>
<keyword evidence="6" id="KW-0812">Transmembrane</keyword>
<comment type="similarity">
    <text evidence="1 4">Belongs to the peptidase A1 family.</text>
</comment>
<dbReference type="AlphaFoldDB" id="A0A4Y9YUF4"/>
<dbReference type="PANTHER" id="PTHR47966:SF73">
    <property type="entry name" value="PEPTIDASE A1 DOMAIN-CONTAINING PROTEIN"/>
    <property type="match status" value="1"/>
</dbReference>
<feature type="active site" evidence="3">
    <location>
        <position position="74"/>
    </location>
</feature>
<evidence type="ECO:0000256" key="2">
    <source>
        <dbReference type="ARBA" id="ARBA00022750"/>
    </source>
</evidence>
<evidence type="ECO:0000256" key="3">
    <source>
        <dbReference type="PIRSR" id="PIRSR601461-1"/>
    </source>
</evidence>
<dbReference type="Gene3D" id="2.40.70.10">
    <property type="entry name" value="Acid Proteases"/>
    <property type="match status" value="2"/>
</dbReference>
<feature type="active site" evidence="3">
    <location>
        <position position="267"/>
    </location>
</feature>
<dbReference type="Pfam" id="PF00026">
    <property type="entry name" value="Asp"/>
    <property type="match status" value="1"/>
</dbReference>
<dbReference type="EMBL" id="SEOQ01000305">
    <property type="protein sequence ID" value="TFY65812.1"/>
    <property type="molecule type" value="Genomic_DNA"/>
</dbReference>
<feature type="domain" description="Peptidase A1" evidence="8">
    <location>
        <begin position="58"/>
        <end position="384"/>
    </location>
</feature>
<dbReference type="InterPro" id="IPR021109">
    <property type="entry name" value="Peptidase_aspartic_dom_sf"/>
</dbReference>
<dbReference type="InterPro" id="IPR033121">
    <property type="entry name" value="PEPTIDASE_A1"/>
</dbReference>
<evidence type="ECO:0000313" key="9">
    <source>
        <dbReference type="EMBL" id="TFY65812.1"/>
    </source>
</evidence>
<evidence type="ECO:0000259" key="8">
    <source>
        <dbReference type="PROSITE" id="PS51767"/>
    </source>
</evidence>
<sequence length="534" mass="57273">MFLSPRSLLLAALLQSVSHVAALTLDIRGERRMLGATDFSRRADHSEDLQNSNNNVDYYTNITLGGQSYSVLIDTGSSDLWVAGSVANAQDTGKSATVNYAIGQASGPIKTAPLTFLDYSVSAQAYIQVTPSSSDPQGKGLIGLGPNSGSHVRETLNSAAGDSVIDSIFRQDKSAPNYLTILLSRASDPTDKFPGQITIGEIVPGYENINNQPKVPVTRLSSRNAGDQHWQVLLDESGIIGPDGQPLNVQTQVSSTSNKKQLTAIFDSGFTLPQVPKAVSDGIYARIEGAQFQNLSLTGPIWTIPCDQEVNVTFKIGGATYPIHPLDTSMDMGQKDSSGKKVCIGSFQTITSAEDPDFDIILGMSFLRNAYMMVNYGDFVDGSTSKADPYVQLLPTTNDTAEAHSDFVTVRLDGVDKTGEQRLSNTPAPSSDPTPDNTHDDDSPIKSFWEQHKKVIIIVASSVGGVLLLAILACCCCCGRRNKSGPRPAFVPAGFSGPGSYQQLHEPAPAGEMHQVQGYHPTPGSSYPNPWERR</sequence>
<dbReference type="PROSITE" id="PS51767">
    <property type="entry name" value="PEPTIDASE_A1"/>
    <property type="match status" value="1"/>
</dbReference>
<evidence type="ECO:0000256" key="6">
    <source>
        <dbReference type="SAM" id="Phobius"/>
    </source>
</evidence>
<evidence type="ECO:0000256" key="4">
    <source>
        <dbReference type="RuleBase" id="RU000454"/>
    </source>
</evidence>